<protein>
    <recommendedName>
        <fullName evidence="10">1,4-alpha-glucan branching enzyme GlgB</fullName>
        <ecNumber evidence="10">2.4.1.18</ecNumber>
    </recommendedName>
    <alternativeName>
        <fullName evidence="10">1,4-alpha-D-glucan:1,4-alpha-D-glucan 6-glucosyl-transferase</fullName>
    </alternativeName>
    <alternativeName>
        <fullName evidence="10">Alpha-(1-&gt;4)-glucan branching enzyme</fullName>
    </alternativeName>
    <alternativeName>
        <fullName evidence="10">Glycogen branching enzyme</fullName>
        <shortName evidence="10">BE</shortName>
    </alternativeName>
</protein>
<keyword evidence="15" id="KW-1185">Reference proteome</keyword>
<keyword evidence="6 10" id="KW-0328">Glycosyltransferase</keyword>
<dbReference type="GO" id="GO:0003844">
    <property type="term" value="F:1,4-alpha-glucan branching enzyme activity"/>
    <property type="evidence" value="ECO:0007669"/>
    <property type="project" value="UniProtKB-UniRule"/>
</dbReference>
<dbReference type="STRING" id="1261640.BHK98_00880"/>
<dbReference type="SUPFAM" id="SSF51011">
    <property type="entry name" value="Glycosyl hydrolase domain"/>
    <property type="match status" value="1"/>
</dbReference>
<dbReference type="Gene3D" id="2.60.40.10">
    <property type="entry name" value="Immunoglobulins"/>
    <property type="match status" value="1"/>
</dbReference>
<evidence type="ECO:0000256" key="4">
    <source>
        <dbReference type="ARBA" id="ARBA00009000"/>
    </source>
</evidence>
<gene>
    <name evidence="10" type="primary">glgB</name>
    <name evidence="14" type="ORF">BHK98_00880</name>
</gene>
<feature type="active site" description="Nucleophile" evidence="10 11">
    <location>
        <position position="366"/>
    </location>
</feature>
<dbReference type="UniPathway" id="UPA00164"/>
<dbReference type="InterPro" id="IPR014756">
    <property type="entry name" value="Ig_E-set"/>
</dbReference>
<dbReference type="SMART" id="SM00642">
    <property type="entry name" value="Aamy"/>
    <property type="match status" value="1"/>
</dbReference>
<evidence type="ECO:0000256" key="10">
    <source>
        <dbReference type="HAMAP-Rule" id="MF_00685"/>
    </source>
</evidence>
<dbReference type="AlphaFoldDB" id="A0A1Q9JF53"/>
<feature type="compositionally biased region" description="Low complexity" evidence="12">
    <location>
        <begin position="68"/>
        <end position="79"/>
    </location>
</feature>
<dbReference type="RefSeq" id="WP_075711786.1">
    <property type="nucleotide sequence ID" value="NZ_MJIE01000001.1"/>
</dbReference>
<name>A0A1Q9JF53_9FIRM</name>
<dbReference type="SUPFAM" id="SSF51445">
    <property type="entry name" value="(Trans)glycosidases"/>
    <property type="match status" value="1"/>
</dbReference>
<dbReference type="InterPro" id="IPR017853">
    <property type="entry name" value="GH"/>
</dbReference>
<evidence type="ECO:0000313" key="14">
    <source>
        <dbReference type="EMBL" id="OLR54767.1"/>
    </source>
</evidence>
<dbReference type="GO" id="GO:0005829">
    <property type="term" value="C:cytosol"/>
    <property type="evidence" value="ECO:0007669"/>
    <property type="project" value="TreeGrafter"/>
</dbReference>
<dbReference type="InterPro" id="IPR013780">
    <property type="entry name" value="Glyco_hydro_b"/>
</dbReference>
<feature type="region of interest" description="Disordered" evidence="12">
    <location>
        <begin position="54"/>
        <end position="83"/>
    </location>
</feature>
<comment type="similarity">
    <text evidence="4 10">Belongs to the glycosyl hydrolase 13 family. GlgB subfamily.</text>
</comment>
<dbReference type="NCBIfam" id="TIGR01515">
    <property type="entry name" value="branching_enzym"/>
    <property type="match status" value="1"/>
</dbReference>
<accession>A0A1Q9JF53</accession>
<comment type="subunit">
    <text evidence="10">Monomer.</text>
</comment>
<dbReference type="GO" id="GO:0005978">
    <property type="term" value="P:glycogen biosynthetic process"/>
    <property type="evidence" value="ECO:0007669"/>
    <property type="project" value="UniProtKB-UniRule"/>
</dbReference>
<dbReference type="Gene3D" id="2.60.40.1180">
    <property type="entry name" value="Golgi alpha-mannosidase II"/>
    <property type="match status" value="1"/>
</dbReference>
<dbReference type="CDD" id="cd02855">
    <property type="entry name" value="E_set_GBE_prok_N"/>
    <property type="match status" value="1"/>
</dbReference>
<dbReference type="Proteomes" id="UP000187404">
    <property type="component" value="Unassembled WGS sequence"/>
</dbReference>
<dbReference type="GO" id="GO:0043169">
    <property type="term" value="F:cation binding"/>
    <property type="evidence" value="ECO:0007669"/>
    <property type="project" value="InterPro"/>
</dbReference>
<dbReference type="SUPFAM" id="SSF81296">
    <property type="entry name" value="E set domains"/>
    <property type="match status" value="1"/>
</dbReference>
<dbReference type="Pfam" id="PF02806">
    <property type="entry name" value="Alpha-amylase_C"/>
    <property type="match status" value="1"/>
</dbReference>
<evidence type="ECO:0000256" key="9">
    <source>
        <dbReference type="ARBA" id="ARBA00023277"/>
    </source>
</evidence>
<evidence type="ECO:0000256" key="3">
    <source>
        <dbReference type="ARBA" id="ARBA00004964"/>
    </source>
</evidence>
<dbReference type="InterPro" id="IPR013783">
    <property type="entry name" value="Ig-like_fold"/>
</dbReference>
<dbReference type="PANTHER" id="PTHR43651:SF3">
    <property type="entry name" value="1,4-ALPHA-GLUCAN-BRANCHING ENZYME"/>
    <property type="match status" value="1"/>
</dbReference>
<evidence type="ECO:0000256" key="12">
    <source>
        <dbReference type="SAM" id="MobiDB-lite"/>
    </source>
</evidence>
<feature type="active site" description="Proton donor" evidence="10 11">
    <location>
        <position position="419"/>
    </location>
</feature>
<dbReference type="PIRSF" id="PIRSF000463">
    <property type="entry name" value="GlgB"/>
    <property type="match status" value="1"/>
</dbReference>
<evidence type="ECO:0000256" key="8">
    <source>
        <dbReference type="ARBA" id="ARBA00023056"/>
    </source>
</evidence>
<keyword evidence="9 10" id="KW-0119">Carbohydrate metabolism</keyword>
<sequence length="686" mass="78291">MSAKKKSKPAFSPKAGTQSMAEHRFLFHKGRDYRAYEFLGAHILGGSGVGLTPEDVNIRGTETGQGDGQPSAPGAGSSGRPRRAGLSGVVFRVWAPRAAAVALVGDFNSWDPSASPMQRLDEDDSIWEVVQTDAKEGDLYKYVITDDHGRQVYKADPYAFSAEAGGPEDGHMRASVVWDPCKPFRWNDLAWRRRRDSCNPYRSPMNIYECHLGSWRRKEDGSFYSYRELAGSLIPYVKRMGYTHLELLPIMEYPYEGSWGYQITGYYAVTSRYGTPEDFRYFVNKAHEAGIGVILDWVPAHFPRDEHGLASFDGYPLYEDSDPLKREHKGWGTLAFDFGRPEVISFLISNAFFYCDVYHVDGLRVDAVAAMLYLDYDRGDGEWRPNRYGGNKNLEAIAFLQNMNRDVLGNYPGVLTIAEESTAWPSVTRPPSVDGLGFNFKWNMGWMNDALQYFQTDPLWRRGSHNKLTFSITYAYSENFILPISHDEVVHGKKSLLDKMPGEYEDKFAQLRVFYAYMFTHPGKKLTFMGAEFGQFIEWNEERELDWMLLDYEKHRKLQSFVRELNHYYTDTDALWETDDTFDGFRWIDADNADDNVFTYMRFSRNQKTVLIALNLSGKDFPEFDIGVPAASAYWRAVDTDMKRNGGTGTRRKSVYHVADGGCNGYAQHITLPLPKFSAIILEKEG</sequence>
<dbReference type="GO" id="GO:0004553">
    <property type="term" value="F:hydrolase activity, hydrolyzing O-glycosyl compounds"/>
    <property type="evidence" value="ECO:0007669"/>
    <property type="project" value="InterPro"/>
</dbReference>
<feature type="domain" description="Glycosyl hydrolase family 13 catalytic" evidence="13">
    <location>
        <begin position="222"/>
        <end position="563"/>
    </location>
</feature>
<comment type="catalytic activity">
    <reaction evidence="1 10">
        <text>Transfers a segment of a (1-&gt;4)-alpha-D-glucan chain to a primary hydroxy group in a similar glucan chain.</text>
        <dbReference type="EC" id="2.4.1.18"/>
    </reaction>
</comment>
<reference evidence="14 15" key="1">
    <citation type="journal article" date="2016" name="Appl. Environ. Microbiol.">
        <title>Function and Phylogeny of Bacterial Butyryl Coenzyme A:Acetate Transferases and Their Diversity in the Proximal Colon of Swine.</title>
        <authorList>
            <person name="Trachsel J."/>
            <person name="Bayles D.O."/>
            <person name="Looft T."/>
            <person name="Levine U.Y."/>
            <person name="Allen H.K."/>
        </authorList>
    </citation>
    <scope>NUCLEOTIDE SEQUENCE [LARGE SCALE GENOMIC DNA]</scope>
    <source>
        <strain evidence="14 15">68-3-10</strain>
    </source>
</reference>
<evidence type="ECO:0000313" key="15">
    <source>
        <dbReference type="Proteomes" id="UP000187404"/>
    </source>
</evidence>
<dbReference type="PANTHER" id="PTHR43651">
    <property type="entry name" value="1,4-ALPHA-GLUCAN-BRANCHING ENZYME"/>
    <property type="match status" value="1"/>
</dbReference>
<evidence type="ECO:0000256" key="5">
    <source>
        <dbReference type="ARBA" id="ARBA00022600"/>
    </source>
</evidence>
<dbReference type="EC" id="2.4.1.18" evidence="10"/>
<dbReference type="Pfam" id="PF00128">
    <property type="entry name" value="Alpha-amylase"/>
    <property type="match status" value="1"/>
</dbReference>
<evidence type="ECO:0000259" key="13">
    <source>
        <dbReference type="SMART" id="SM00642"/>
    </source>
</evidence>
<dbReference type="HAMAP" id="MF_00685">
    <property type="entry name" value="GlgB"/>
    <property type="match status" value="1"/>
</dbReference>
<comment type="caution">
    <text evidence="14">The sequence shown here is derived from an EMBL/GenBank/DDBJ whole genome shotgun (WGS) entry which is preliminary data.</text>
</comment>
<keyword evidence="5 10" id="KW-0321">Glycogen metabolism</keyword>
<comment type="pathway">
    <text evidence="3 10">Glycan biosynthesis; glycogen biosynthesis.</text>
</comment>
<dbReference type="CDD" id="cd11322">
    <property type="entry name" value="AmyAc_Glg_BE"/>
    <property type="match status" value="1"/>
</dbReference>
<dbReference type="NCBIfam" id="NF003811">
    <property type="entry name" value="PRK05402.1"/>
    <property type="match status" value="1"/>
</dbReference>
<comment type="function">
    <text evidence="2 10">Catalyzes the formation of the alpha-1,6-glucosidic linkages in glycogen by scission of a 1,4-alpha-linked oligosaccharide from growing alpha-1,4-glucan chains and the subsequent attachment of the oligosaccharide to the alpha-1,6 position.</text>
</comment>
<evidence type="ECO:0000256" key="6">
    <source>
        <dbReference type="ARBA" id="ARBA00022676"/>
    </source>
</evidence>
<dbReference type="InterPro" id="IPR037439">
    <property type="entry name" value="Branching_enzy"/>
</dbReference>
<dbReference type="InterPro" id="IPR006407">
    <property type="entry name" value="GlgB"/>
</dbReference>
<dbReference type="Pfam" id="PF02922">
    <property type="entry name" value="CBM_48"/>
    <property type="match status" value="1"/>
</dbReference>
<keyword evidence="8 10" id="KW-0320">Glycogen biosynthesis</keyword>
<evidence type="ECO:0000256" key="11">
    <source>
        <dbReference type="PIRSR" id="PIRSR000463-1"/>
    </source>
</evidence>
<dbReference type="InterPro" id="IPR006047">
    <property type="entry name" value="GH13_cat_dom"/>
</dbReference>
<organism evidence="14 15">
    <name type="scientific">Hornefia porci</name>
    <dbReference type="NCBI Taxonomy" id="2652292"/>
    <lineage>
        <taxon>Bacteria</taxon>
        <taxon>Bacillati</taxon>
        <taxon>Bacillota</taxon>
        <taxon>Clostridia</taxon>
        <taxon>Peptostreptococcales</taxon>
        <taxon>Anaerovoracaceae</taxon>
        <taxon>Hornefia</taxon>
    </lineage>
</organism>
<keyword evidence="7 10" id="KW-0808">Transferase</keyword>
<evidence type="ECO:0000256" key="1">
    <source>
        <dbReference type="ARBA" id="ARBA00000826"/>
    </source>
</evidence>
<proteinExistence type="inferred from homology"/>
<dbReference type="InterPro" id="IPR006048">
    <property type="entry name" value="A-amylase/branching_C"/>
</dbReference>
<dbReference type="FunFam" id="3.20.20.80:FF:000003">
    <property type="entry name" value="1,4-alpha-glucan branching enzyme GlgB"/>
    <property type="match status" value="1"/>
</dbReference>
<dbReference type="InterPro" id="IPR004193">
    <property type="entry name" value="Glyco_hydro_13_N"/>
</dbReference>
<evidence type="ECO:0000256" key="2">
    <source>
        <dbReference type="ARBA" id="ARBA00002953"/>
    </source>
</evidence>
<evidence type="ECO:0000256" key="7">
    <source>
        <dbReference type="ARBA" id="ARBA00022679"/>
    </source>
</evidence>
<dbReference type="Gene3D" id="3.20.20.80">
    <property type="entry name" value="Glycosidases"/>
    <property type="match status" value="1"/>
</dbReference>
<dbReference type="EMBL" id="MJIE01000001">
    <property type="protein sequence ID" value="OLR54767.1"/>
    <property type="molecule type" value="Genomic_DNA"/>
</dbReference>
<dbReference type="InterPro" id="IPR044143">
    <property type="entry name" value="GlgB_N_E_set_prok"/>
</dbReference>
<dbReference type="NCBIfam" id="NF008967">
    <property type="entry name" value="PRK12313.1"/>
    <property type="match status" value="1"/>
</dbReference>